<keyword evidence="1" id="KW-0732">Signal</keyword>
<dbReference type="EMBL" id="JANFAV010000001">
    <property type="protein sequence ID" value="MCW6533177.1"/>
    <property type="molecule type" value="Genomic_DNA"/>
</dbReference>
<feature type="chain" id="PRO_5041412477" evidence="1">
    <location>
        <begin position="23"/>
        <end position="464"/>
    </location>
</feature>
<dbReference type="PANTHER" id="PTHR46825">
    <property type="entry name" value="D-ALANYL-D-ALANINE-CARBOXYPEPTIDASE/ENDOPEPTIDASE AMPH"/>
    <property type="match status" value="1"/>
</dbReference>
<accession>A0AA42CNZ6</accession>
<dbReference type="Pfam" id="PF00144">
    <property type="entry name" value="Beta-lactamase"/>
    <property type="match status" value="1"/>
</dbReference>
<organism evidence="3 4">
    <name type="scientific">Sphingomonas lycopersici</name>
    <dbReference type="NCBI Taxonomy" id="2951807"/>
    <lineage>
        <taxon>Bacteria</taxon>
        <taxon>Pseudomonadati</taxon>
        <taxon>Pseudomonadota</taxon>
        <taxon>Alphaproteobacteria</taxon>
        <taxon>Sphingomonadales</taxon>
        <taxon>Sphingomonadaceae</taxon>
        <taxon>Sphingomonas</taxon>
    </lineage>
</organism>
<feature type="domain" description="Beta-lactamase-related" evidence="2">
    <location>
        <begin position="34"/>
        <end position="347"/>
    </location>
</feature>
<dbReference type="Proteomes" id="UP001165565">
    <property type="component" value="Unassembled WGS sequence"/>
</dbReference>
<evidence type="ECO:0000256" key="1">
    <source>
        <dbReference type="SAM" id="SignalP"/>
    </source>
</evidence>
<evidence type="ECO:0000259" key="2">
    <source>
        <dbReference type="Pfam" id="PF00144"/>
    </source>
</evidence>
<dbReference type="Gene3D" id="3.40.710.10">
    <property type="entry name" value="DD-peptidase/beta-lactamase superfamily"/>
    <property type="match status" value="1"/>
</dbReference>
<evidence type="ECO:0000313" key="3">
    <source>
        <dbReference type="EMBL" id="MCW6533177.1"/>
    </source>
</evidence>
<reference evidence="3" key="1">
    <citation type="submission" date="2022-06" db="EMBL/GenBank/DDBJ databases">
        <title>Sphingomonas sp. nov. isolated from rhizosphere soil of tomato.</title>
        <authorList>
            <person name="Dong H."/>
            <person name="Gao R."/>
        </authorList>
    </citation>
    <scope>NUCLEOTIDE SEQUENCE</scope>
    <source>
        <strain evidence="3">MMSM24</strain>
    </source>
</reference>
<name>A0AA42CNZ6_9SPHN</name>
<keyword evidence="4" id="KW-1185">Reference proteome</keyword>
<feature type="signal peptide" evidence="1">
    <location>
        <begin position="1"/>
        <end position="22"/>
    </location>
</feature>
<gene>
    <name evidence="3" type="ORF">NEE01_00110</name>
</gene>
<dbReference type="InterPro" id="IPR050491">
    <property type="entry name" value="AmpC-like"/>
</dbReference>
<dbReference type="AlphaFoldDB" id="A0AA42CNZ6"/>
<comment type="caution">
    <text evidence="3">The sequence shown here is derived from an EMBL/GenBank/DDBJ whole genome shotgun (WGS) entry which is preliminary data.</text>
</comment>
<dbReference type="RefSeq" id="WP_265267228.1">
    <property type="nucleotide sequence ID" value="NZ_JANFAV010000001.1"/>
</dbReference>
<dbReference type="InterPro" id="IPR001466">
    <property type="entry name" value="Beta-lactam-related"/>
</dbReference>
<dbReference type="SUPFAM" id="SSF56601">
    <property type="entry name" value="beta-lactamase/transpeptidase-like"/>
    <property type="match status" value="1"/>
</dbReference>
<protein>
    <submittedName>
        <fullName evidence="3">Beta-lactamase family protein</fullName>
    </submittedName>
</protein>
<sequence>MRAFAYVTSALAALTVAMPAMAAPDPATFKAEVDAFMAKELQAQKVPGAAVAVLRDGAIVIAKGYGLANIEHDVPVTPDTIFQSGSLGKMFTATAVMLAVQQGKIGLDDPVSKYLPGTPPGWSPITVRQLLTHTSGIPNYGQDFDYRRDYSEDELLKIAYALPLSFKPGARWSYSNTAYEVLGILVHKATGRTYVDILDKDVFAPLGMKTARGISDADIVPHRAAGYHLVDGALKNQDWVSPTMNSTADGSLYFSLNDMIAWARGVEQQKLLGADGWRQVYTPVRLNSGKTYHYGFGWQVQQAAGKPHYSHGGAWQGFKTYYSRYLGDGLSIVVLSNSAETKVDELADGIAGLWDPALTAPPPRPAPAPAIAKRVTALIEKVRTEKLTDADLPLEAPGFAAIANQYFSKMLRDAGPLTRLDLIEKSEEGDDVNYVFNASFGQQQHRVAYKVAPGDQAASFYVAP</sequence>
<dbReference type="PANTHER" id="PTHR46825:SF9">
    <property type="entry name" value="BETA-LACTAMASE-RELATED DOMAIN-CONTAINING PROTEIN"/>
    <property type="match status" value="1"/>
</dbReference>
<proteinExistence type="predicted"/>
<evidence type="ECO:0000313" key="4">
    <source>
        <dbReference type="Proteomes" id="UP001165565"/>
    </source>
</evidence>
<dbReference type="InterPro" id="IPR012338">
    <property type="entry name" value="Beta-lactam/transpept-like"/>
</dbReference>